<dbReference type="InterPro" id="IPR003661">
    <property type="entry name" value="HisK_dim/P_dom"/>
</dbReference>
<comment type="catalytic activity">
    <reaction evidence="1">
        <text>ATP + protein L-histidine = ADP + protein N-phospho-L-histidine.</text>
        <dbReference type="EC" id="2.7.13.3"/>
    </reaction>
</comment>
<dbReference type="AlphaFoldDB" id="A0A1M6Q9C0"/>
<keyword evidence="7 8" id="KW-1133">Transmembrane helix</keyword>
<feature type="transmembrane region" description="Helical" evidence="8">
    <location>
        <begin position="135"/>
        <end position="159"/>
    </location>
</feature>
<gene>
    <name evidence="10" type="ORF">SAMN04488028_103221</name>
</gene>
<dbReference type="SMART" id="SM00388">
    <property type="entry name" value="HisKA"/>
    <property type="match status" value="1"/>
</dbReference>
<dbReference type="PROSITE" id="PS50109">
    <property type="entry name" value="HIS_KIN"/>
    <property type="match status" value="1"/>
</dbReference>
<accession>A0A1M6Q9C0</accession>
<dbReference type="STRING" id="156994.SAMN04488028_103221"/>
<keyword evidence="4" id="KW-0808">Transferase</keyword>
<dbReference type="PANTHER" id="PTHR45436">
    <property type="entry name" value="SENSOR HISTIDINE KINASE YKOH"/>
    <property type="match status" value="1"/>
</dbReference>
<dbReference type="GO" id="GO:0005886">
    <property type="term" value="C:plasma membrane"/>
    <property type="evidence" value="ECO:0007669"/>
    <property type="project" value="TreeGrafter"/>
</dbReference>
<feature type="domain" description="Histidine kinase" evidence="9">
    <location>
        <begin position="217"/>
        <end position="422"/>
    </location>
</feature>
<evidence type="ECO:0000256" key="6">
    <source>
        <dbReference type="ARBA" id="ARBA00022777"/>
    </source>
</evidence>
<dbReference type="CDD" id="cd00082">
    <property type="entry name" value="HisKA"/>
    <property type="match status" value="1"/>
</dbReference>
<dbReference type="SUPFAM" id="SSF55874">
    <property type="entry name" value="ATPase domain of HSP90 chaperone/DNA topoisomerase II/histidine kinase"/>
    <property type="match status" value="1"/>
</dbReference>
<sequence length="422" mass="48382">MKLVQKLTLFYLLLSLVVLSLGGVFYYITFTQLIDKETDYELNGEVGRLSKFIEKGIPYDSLTDQRVQISLIVDSADMHHSRAFKDTTAYHGPSKAIIHHRKIKKTVQINQDWYHFQIYESVIEPLDTFYGTFKATLVVSIALILFSLIYSFFVSKWLLQPFHKALKLIQNFNVQTSTPIVTEPASTSEFKKLNDFIENMTHRTVTDYNNLKEFSENIAHEIRTPLAIASGKLDLLMQNSELSEQQIDWTIQSQKALNKVSKIQQSLVTLSRIENKEFNHIADIQLSHMIRHICEENADIFELRHIHIETELATDTVIQNDPVLIEILLTNLLQNAIKHNLSTAGNITISLSHTKLKITNSGYDLHATTEILMQRFKKDSSNNDSIGLGLSIIKKICDLSNYGFDYSFDQSLKQHEITIELS</sequence>
<keyword evidence="11" id="KW-1185">Reference proteome</keyword>
<keyword evidence="6 10" id="KW-0418">Kinase</keyword>
<dbReference type="InterPro" id="IPR036097">
    <property type="entry name" value="HisK_dim/P_sf"/>
</dbReference>
<protein>
    <recommendedName>
        <fullName evidence="2">histidine kinase</fullName>
        <ecNumber evidence="2">2.7.13.3</ecNumber>
    </recommendedName>
</protein>
<dbReference type="InterPro" id="IPR003594">
    <property type="entry name" value="HATPase_dom"/>
</dbReference>
<feature type="transmembrane region" description="Helical" evidence="8">
    <location>
        <begin position="7"/>
        <end position="28"/>
    </location>
</feature>
<dbReference type="Pfam" id="PF00512">
    <property type="entry name" value="HisKA"/>
    <property type="match status" value="1"/>
</dbReference>
<name>A0A1M6Q9C0_REIAG</name>
<dbReference type="RefSeq" id="WP_073122240.1">
    <property type="nucleotide sequence ID" value="NZ_FRAA01000003.1"/>
</dbReference>
<evidence type="ECO:0000256" key="2">
    <source>
        <dbReference type="ARBA" id="ARBA00012438"/>
    </source>
</evidence>
<dbReference type="GO" id="GO:0000155">
    <property type="term" value="F:phosphorelay sensor kinase activity"/>
    <property type="evidence" value="ECO:0007669"/>
    <property type="project" value="InterPro"/>
</dbReference>
<evidence type="ECO:0000313" key="11">
    <source>
        <dbReference type="Proteomes" id="UP000184474"/>
    </source>
</evidence>
<evidence type="ECO:0000256" key="8">
    <source>
        <dbReference type="SAM" id="Phobius"/>
    </source>
</evidence>
<dbReference type="InterPro" id="IPR005467">
    <property type="entry name" value="His_kinase_dom"/>
</dbReference>
<keyword evidence="5 8" id="KW-0812">Transmembrane</keyword>
<dbReference type="SUPFAM" id="SSF47384">
    <property type="entry name" value="Homodimeric domain of signal transducing histidine kinase"/>
    <property type="match status" value="1"/>
</dbReference>
<proteinExistence type="predicted"/>
<evidence type="ECO:0000256" key="1">
    <source>
        <dbReference type="ARBA" id="ARBA00000085"/>
    </source>
</evidence>
<evidence type="ECO:0000256" key="3">
    <source>
        <dbReference type="ARBA" id="ARBA00022553"/>
    </source>
</evidence>
<dbReference type="Pfam" id="PF02518">
    <property type="entry name" value="HATPase_c"/>
    <property type="match status" value="1"/>
</dbReference>
<dbReference type="EC" id="2.7.13.3" evidence="2"/>
<dbReference type="Gene3D" id="3.30.565.10">
    <property type="entry name" value="Histidine kinase-like ATPase, C-terminal domain"/>
    <property type="match status" value="1"/>
</dbReference>
<keyword evidence="3" id="KW-0597">Phosphoprotein</keyword>
<keyword evidence="8" id="KW-0472">Membrane</keyword>
<evidence type="ECO:0000259" key="9">
    <source>
        <dbReference type="PROSITE" id="PS50109"/>
    </source>
</evidence>
<dbReference type="Proteomes" id="UP000184474">
    <property type="component" value="Unassembled WGS sequence"/>
</dbReference>
<dbReference type="InterPro" id="IPR036890">
    <property type="entry name" value="HATPase_C_sf"/>
</dbReference>
<dbReference type="Gene3D" id="1.10.287.130">
    <property type="match status" value="1"/>
</dbReference>
<dbReference type="InterPro" id="IPR050428">
    <property type="entry name" value="TCS_sensor_his_kinase"/>
</dbReference>
<evidence type="ECO:0000256" key="4">
    <source>
        <dbReference type="ARBA" id="ARBA00022679"/>
    </source>
</evidence>
<evidence type="ECO:0000313" key="10">
    <source>
        <dbReference type="EMBL" id="SHK16683.1"/>
    </source>
</evidence>
<dbReference type="EMBL" id="FRAA01000003">
    <property type="protein sequence ID" value="SHK16683.1"/>
    <property type="molecule type" value="Genomic_DNA"/>
</dbReference>
<dbReference type="PANTHER" id="PTHR45436:SF5">
    <property type="entry name" value="SENSOR HISTIDINE KINASE TRCS"/>
    <property type="match status" value="1"/>
</dbReference>
<organism evidence="10 11">
    <name type="scientific">Reichenbachiella agariperforans</name>
    <dbReference type="NCBI Taxonomy" id="156994"/>
    <lineage>
        <taxon>Bacteria</taxon>
        <taxon>Pseudomonadati</taxon>
        <taxon>Bacteroidota</taxon>
        <taxon>Cytophagia</taxon>
        <taxon>Cytophagales</taxon>
        <taxon>Reichenbachiellaceae</taxon>
        <taxon>Reichenbachiella</taxon>
    </lineage>
</organism>
<reference evidence="11" key="1">
    <citation type="submission" date="2016-11" db="EMBL/GenBank/DDBJ databases">
        <authorList>
            <person name="Varghese N."/>
            <person name="Submissions S."/>
        </authorList>
    </citation>
    <scope>NUCLEOTIDE SEQUENCE [LARGE SCALE GENOMIC DNA]</scope>
    <source>
        <strain evidence="11">DSM 26134</strain>
    </source>
</reference>
<evidence type="ECO:0000256" key="7">
    <source>
        <dbReference type="ARBA" id="ARBA00022989"/>
    </source>
</evidence>
<evidence type="ECO:0000256" key="5">
    <source>
        <dbReference type="ARBA" id="ARBA00022692"/>
    </source>
</evidence>